<dbReference type="AlphaFoldDB" id="A0A6L8LY72"/>
<dbReference type="GO" id="GO:0032259">
    <property type="term" value="P:methylation"/>
    <property type="evidence" value="ECO:0007669"/>
    <property type="project" value="UniProtKB-KW"/>
</dbReference>
<dbReference type="SUPFAM" id="SSF53335">
    <property type="entry name" value="S-adenosyl-L-methionine-dependent methyltransferases"/>
    <property type="match status" value="1"/>
</dbReference>
<dbReference type="Proteomes" id="UP000478571">
    <property type="component" value="Unassembled WGS sequence"/>
</dbReference>
<name>A0A6L8LY72_9VIBR</name>
<evidence type="ECO:0000313" key="2">
    <source>
        <dbReference type="EMBL" id="MYM61071.1"/>
    </source>
</evidence>
<reference evidence="2 3" key="1">
    <citation type="submission" date="2020-01" db="EMBL/GenBank/DDBJ databases">
        <title>Draft Genome Sequence of Vibrio sp. strain OCN044, Isolated from a Healthy Coral at Palmyra Atoll.</title>
        <authorList>
            <person name="Videau P."/>
            <person name="Loughran R."/>
            <person name="Esquivel A."/>
            <person name="Deadmond M."/>
            <person name="Paddock B.E."/>
            <person name="Saw J.H."/>
            <person name="Ushijima B."/>
        </authorList>
    </citation>
    <scope>NUCLEOTIDE SEQUENCE [LARGE SCALE GENOMIC DNA]</scope>
    <source>
        <strain evidence="2 3">OCN044</strain>
    </source>
</reference>
<feature type="domain" description="Methyltransferase" evidence="1">
    <location>
        <begin position="68"/>
        <end position="192"/>
    </location>
</feature>
<organism evidence="2 3">
    <name type="scientific">Vibrio tetraodonis subsp. pristinus</name>
    <dbReference type="NCBI Taxonomy" id="2695891"/>
    <lineage>
        <taxon>Bacteria</taxon>
        <taxon>Pseudomonadati</taxon>
        <taxon>Pseudomonadota</taxon>
        <taxon>Gammaproteobacteria</taxon>
        <taxon>Vibrionales</taxon>
        <taxon>Vibrionaceae</taxon>
        <taxon>Vibrio</taxon>
    </lineage>
</organism>
<dbReference type="RefSeq" id="WP_160932191.1">
    <property type="nucleotide sequence ID" value="NZ_WWEU01000008.1"/>
</dbReference>
<evidence type="ECO:0000313" key="3">
    <source>
        <dbReference type="Proteomes" id="UP000478571"/>
    </source>
</evidence>
<accession>A0A6L8LY72</accession>
<sequence>MDIKYFSKETSDKILGQGKKFNVVSDVYIGNKIITYRDEKERTLFNFLLKSSVLSKFLNHIMDNNLNSVTILDLGCGNGSNSRIIAKSIIDNFGEEVRVKIIYVDVSSELLEESEIRTNDLADKLGIGIDYELVQVDFRDDDSLVEFANEYKNAADLVFSIKFFHNTPLKISRKKAEIISTVCKSKGVFLCQFYLNSGITSKLKSFIKSIFKIPYENSIATDRFLADRNLCKQGFHKEYSVKSHSCGDILNYNHFTKNSIELYWIKR</sequence>
<keyword evidence="2" id="KW-0808">Transferase</keyword>
<keyword evidence="3" id="KW-1185">Reference proteome</keyword>
<dbReference type="EMBL" id="WWEU01000008">
    <property type="protein sequence ID" value="MYM61071.1"/>
    <property type="molecule type" value="Genomic_DNA"/>
</dbReference>
<dbReference type="InterPro" id="IPR025714">
    <property type="entry name" value="Methyltranfer_dom"/>
</dbReference>
<dbReference type="GO" id="GO:0008168">
    <property type="term" value="F:methyltransferase activity"/>
    <property type="evidence" value="ECO:0007669"/>
    <property type="project" value="UniProtKB-KW"/>
</dbReference>
<dbReference type="CDD" id="cd02440">
    <property type="entry name" value="AdoMet_MTases"/>
    <property type="match status" value="1"/>
</dbReference>
<dbReference type="InterPro" id="IPR029063">
    <property type="entry name" value="SAM-dependent_MTases_sf"/>
</dbReference>
<comment type="caution">
    <text evidence="2">The sequence shown here is derived from an EMBL/GenBank/DDBJ whole genome shotgun (WGS) entry which is preliminary data.</text>
</comment>
<evidence type="ECO:0000259" key="1">
    <source>
        <dbReference type="Pfam" id="PF13847"/>
    </source>
</evidence>
<dbReference type="Gene3D" id="3.40.50.150">
    <property type="entry name" value="Vaccinia Virus protein VP39"/>
    <property type="match status" value="1"/>
</dbReference>
<dbReference type="Pfam" id="PF13847">
    <property type="entry name" value="Methyltransf_31"/>
    <property type="match status" value="1"/>
</dbReference>
<keyword evidence="2" id="KW-0489">Methyltransferase</keyword>
<protein>
    <submittedName>
        <fullName evidence="2">Methyltransferase domain-containing protein</fullName>
    </submittedName>
</protein>
<proteinExistence type="predicted"/>
<gene>
    <name evidence="2" type="ORF">GTG28_17725</name>
</gene>